<keyword evidence="2" id="KW-1185">Reference proteome</keyword>
<proteinExistence type="predicted"/>
<reference evidence="2" key="1">
    <citation type="journal article" date="2024" name="Front. Bioeng. Biotechnol.">
        <title>Genome-scale model development and genomic sequencing of the oleaginous clade Lipomyces.</title>
        <authorList>
            <person name="Czajka J.J."/>
            <person name="Han Y."/>
            <person name="Kim J."/>
            <person name="Mondo S.J."/>
            <person name="Hofstad B.A."/>
            <person name="Robles A."/>
            <person name="Haridas S."/>
            <person name="Riley R."/>
            <person name="LaButti K."/>
            <person name="Pangilinan J."/>
            <person name="Andreopoulos W."/>
            <person name="Lipzen A."/>
            <person name="Yan J."/>
            <person name="Wang M."/>
            <person name="Ng V."/>
            <person name="Grigoriev I.V."/>
            <person name="Spatafora J.W."/>
            <person name="Magnuson J.K."/>
            <person name="Baker S.E."/>
            <person name="Pomraning K.R."/>
        </authorList>
    </citation>
    <scope>NUCLEOTIDE SEQUENCE [LARGE SCALE GENOMIC DNA]</scope>
    <source>
        <strain evidence="2">CBS 10300</strain>
    </source>
</reference>
<evidence type="ECO:0000313" key="1">
    <source>
        <dbReference type="EMBL" id="KAK9320569.1"/>
    </source>
</evidence>
<sequence length="414" mass="44902">MDDSPSALNQFAAGMRIIVAGAGIAGLSFVIALRKQRLTSCTHITVTVYERDPREVSIEREGYSLSIRSDGLSGGMQALNKLGLLDSMPAASYTGSQGNAGGFTLWDKDWNEIMKMKSSPIEGLPAPSMRIARNVLRRMLVDAVSSEDTIHWMTTCTGVAQLPSGKVQVQLSNGQVDDCDLLVAADGAHSRIRSILRPDDNLSFAAAVCIAGNSRFLSGVPEPVNRDWGCVLSGNGTGLFVSPVDQHSAVWSVSYLAEEPRKRMKPPLSNQDIDCLIRESLDRGKSFAQPFRTLVQATDPSTLMVLNAVDKQPFSHAGRNQKPVSVVFIGDSNHAVSPFAGNGANMALMDGWELAEQICKSNSLPDALAAYDASSMPRSKSTVRMSHWSIALAHAQGWKLTLYIYLLRLVKLFF</sequence>
<comment type="caution">
    <text evidence="1">The sequence shown here is derived from an EMBL/GenBank/DDBJ whole genome shotgun (WGS) entry which is preliminary data.</text>
</comment>
<name>A0ACC3THC4_9ASCO</name>
<protein>
    <submittedName>
        <fullName evidence="1">Uncharacterized protein</fullName>
    </submittedName>
</protein>
<gene>
    <name evidence="1" type="ORF">V1517DRAFT_205173</name>
</gene>
<dbReference type="EMBL" id="MU970123">
    <property type="protein sequence ID" value="KAK9320569.1"/>
    <property type="molecule type" value="Genomic_DNA"/>
</dbReference>
<organism evidence="1 2">
    <name type="scientific">Lipomyces orientalis</name>
    <dbReference type="NCBI Taxonomy" id="1233043"/>
    <lineage>
        <taxon>Eukaryota</taxon>
        <taxon>Fungi</taxon>
        <taxon>Dikarya</taxon>
        <taxon>Ascomycota</taxon>
        <taxon>Saccharomycotina</taxon>
        <taxon>Lipomycetes</taxon>
        <taxon>Lipomycetales</taxon>
        <taxon>Lipomycetaceae</taxon>
        <taxon>Lipomyces</taxon>
    </lineage>
</organism>
<dbReference type="Proteomes" id="UP001489719">
    <property type="component" value="Unassembled WGS sequence"/>
</dbReference>
<accession>A0ACC3THC4</accession>
<evidence type="ECO:0000313" key="2">
    <source>
        <dbReference type="Proteomes" id="UP001489719"/>
    </source>
</evidence>